<dbReference type="EMBL" id="JBHSQE010000009">
    <property type="protein sequence ID" value="MFC6147076.1"/>
    <property type="molecule type" value="Genomic_DNA"/>
</dbReference>
<name>A0ABW1QEU0_9CORY</name>
<comment type="caution">
    <text evidence="5">The sequence shown here is derived from an EMBL/GenBank/DDBJ whole genome shotgun (WGS) entry which is preliminary data.</text>
</comment>
<keyword evidence="2" id="KW-0408">Iron</keyword>
<dbReference type="Pfam" id="PF13343">
    <property type="entry name" value="SBP_bac_6"/>
    <property type="match status" value="1"/>
</dbReference>
<dbReference type="RefSeq" id="WP_377001712.1">
    <property type="nucleotide sequence ID" value="NZ_JBHSQE010000009.1"/>
</dbReference>
<organism evidence="5 6">
    <name type="scientific">Corynebacterium nasicanis</name>
    <dbReference type="NCBI Taxonomy" id="1448267"/>
    <lineage>
        <taxon>Bacteria</taxon>
        <taxon>Bacillati</taxon>
        <taxon>Actinomycetota</taxon>
        <taxon>Actinomycetes</taxon>
        <taxon>Mycobacteriales</taxon>
        <taxon>Corynebacteriaceae</taxon>
        <taxon>Corynebacterium</taxon>
    </lineage>
</organism>
<dbReference type="PIRSF" id="PIRSF002825">
    <property type="entry name" value="CfbpA"/>
    <property type="match status" value="1"/>
</dbReference>
<proteinExistence type="inferred from homology"/>
<keyword evidence="3 4" id="KW-0732">Signal</keyword>
<dbReference type="Proteomes" id="UP001596244">
    <property type="component" value="Unassembled WGS sequence"/>
</dbReference>
<dbReference type="Gene3D" id="3.40.190.10">
    <property type="entry name" value="Periplasmic binding protein-like II"/>
    <property type="match status" value="2"/>
</dbReference>
<dbReference type="CDD" id="cd13543">
    <property type="entry name" value="PBP2_Fbp"/>
    <property type="match status" value="1"/>
</dbReference>
<feature type="chain" id="PRO_5046321626" evidence="4">
    <location>
        <begin position="24"/>
        <end position="359"/>
    </location>
</feature>
<gene>
    <name evidence="5" type="ORF">ACFPUZ_09685</name>
</gene>
<evidence type="ECO:0000256" key="1">
    <source>
        <dbReference type="ARBA" id="ARBA00008520"/>
    </source>
</evidence>
<feature type="signal peptide" evidence="4">
    <location>
        <begin position="1"/>
        <end position="23"/>
    </location>
</feature>
<accession>A0ABW1QEU0</accession>
<reference evidence="6" key="1">
    <citation type="journal article" date="2019" name="Int. J. Syst. Evol. Microbiol.">
        <title>The Global Catalogue of Microorganisms (GCM) 10K type strain sequencing project: providing services to taxonomists for standard genome sequencing and annotation.</title>
        <authorList>
            <consortium name="The Broad Institute Genomics Platform"/>
            <consortium name="The Broad Institute Genome Sequencing Center for Infectious Disease"/>
            <person name="Wu L."/>
            <person name="Ma J."/>
        </authorList>
    </citation>
    <scope>NUCLEOTIDE SEQUENCE [LARGE SCALE GENOMIC DNA]</scope>
    <source>
        <strain evidence="6">CCUG 51943</strain>
    </source>
</reference>
<evidence type="ECO:0000256" key="3">
    <source>
        <dbReference type="ARBA" id="ARBA00022729"/>
    </source>
</evidence>
<keyword evidence="2" id="KW-0410">Iron transport</keyword>
<keyword evidence="2" id="KW-0813">Transport</keyword>
<keyword evidence="6" id="KW-1185">Reference proteome</keyword>
<protein>
    <submittedName>
        <fullName evidence="5">Iron ABC transporter substrate-binding protein</fullName>
    </submittedName>
</protein>
<keyword evidence="2" id="KW-0406">Ion transport</keyword>
<dbReference type="InterPro" id="IPR026045">
    <property type="entry name" value="Ferric-bd"/>
</dbReference>
<dbReference type="PANTHER" id="PTHR30006:SF15">
    <property type="entry name" value="IRON-UTILIZATION PERIPLASMIC PROTEIN"/>
    <property type="match status" value="1"/>
</dbReference>
<evidence type="ECO:0000256" key="4">
    <source>
        <dbReference type="SAM" id="SignalP"/>
    </source>
</evidence>
<dbReference type="SUPFAM" id="SSF53850">
    <property type="entry name" value="Periplasmic binding protein-like II"/>
    <property type="match status" value="1"/>
</dbReference>
<evidence type="ECO:0000256" key="2">
    <source>
        <dbReference type="ARBA" id="ARBA00022496"/>
    </source>
</evidence>
<evidence type="ECO:0000313" key="5">
    <source>
        <dbReference type="EMBL" id="MFC6147076.1"/>
    </source>
</evidence>
<dbReference type="PROSITE" id="PS51257">
    <property type="entry name" value="PROKAR_LIPOPROTEIN"/>
    <property type="match status" value="1"/>
</dbReference>
<evidence type="ECO:0000313" key="6">
    <source>
        <dbReference type="Proteomes" id="UP001596244"/>
    </source>
</evidence>
<comment type="similarity">
    <text evidence="1">Belongs to the bacterial solute-binding protein 1 family.</text>
</comment>
<sequence>MRFTTRLAAAAVTVCGAAAGLVACSNGDSTGTTATTASSATSTAAADEGTLVIYSGRSEDLVAPLIEDFTEETGIEVEVRYGSTAEQAQLLLTEGDASPAHVFLSQEAGALGLLQEQGMLTELPAETIALVADGYSSEDNEWVGITGRARVVTYDQDTVTEADAPATVEQMVDPKWKGQIGVAPGNASFLAFVTAMRVTEGEDATREWLEKLAANEPKTYKKNGDILEAVNNGEVQIGLINHYYWYSAAAEKGAENMRAQLKWGADGDLAGLINATGVGVLTKGAGREDAQAFVDFLLSEHAQTYFAQETFEYPLVTGIAGPEGVPPLDSMKAPDVDLAKLGTVEESAALIDEAGLTVD</sequence>
<dbReference type="PANTHER" id="PTHR30006">
    <property type="entry name" value="THIAMINE-BINDING PERIPLASMIC PROTEIN-RELATED"/>
    <property type="match status" value="1"/>
</dbReference>